<evidence type="ECO:0000256" key="2">
    <source>
        <dbReference type="SAM" id="SignalP"/>
    </source>
</evidence>
<keyword evidence="4" id="KW-1185">Reference proteome</keyword>
<dbReference type="STRING" id="1869.MB27_24290"/>
<keyword evidence="2" id="KW-0732">Signal</keyword>
<evidence type="ECO:0000256" key="1">
    <source>
        <dbReference type="SAM" id="Phobius"/>
    </source>
</evidence>
<organism evidence="3 4">
    <name type="scientific">Actinoplanes utahensis</name>
    <dbReference type="NCBI Taxonomy" id="1869"/>
    <lineage>
        <taxon>Bacteria</taxon>
        <taxon>Bacillati</taxon>
        <taxon>Actinomycetota</taxon>
        <taxon>Actinomycetes</taxon>
        <taxon>Micromonosporales</taxon>
        <taxon>Micromonosporaceae</taxon>
        <taxon>Actinoplanes</taxon>
    </lineage>
</organism>
<feature type="transmembrane region" description="Helical" evidence="1">
    <location>
        <begin position="133"/>
        <end position="153"/>
    </location>
</feature>
<protein>
    <recommendedName>
        <fullName evidence="5">Gram-positive cocci surface proteins LPxTG domain-containing protein</fullName>
    </recommendedName>
</protein>
<keyword evidence="1" id="KW-0812">Transmembrane</keyword>
<feature type="signal peptide" evidence="2">
    <location>
        <begin position="1"/>
        <end position="25"/>
    </location>
</feature>
<evidence type="ECO:0000313" key="3">
    <source>
        <dbReference type="EMBL" id="KHD75212.1"/>
    </source>
</evidence>
<dbReference type="AlphaFoldDB" id="A0A0A6X526"/>
<dbReference type="OrthoDB" id="3403816at2"/>
<reference evidence="3 4" key="1">
    <citation type="submission" date="2014-10" db="EMBL/GenBank/DDBJ databases">
        <title>Draft genome sequence of Actinoplanes utahensis NRRL 12052.</title>
        <authorList>
            <person name="Velasco-Bucheli B."/>
            <person name="del Cerro C."/>
            <person name="Hormigo D."/>
            <person name="Garcia J.L."/>
            <person name="Acebal C."/>
            <person name="Arroyo M."/>
            <person name="de la Mata I."/>
        </authorList>
    </citation>
    <scope>NUCLEOTIDE SEQUENCE [LARGE SCALE GENOMIC DNA]</scope>
    <source>
        <strain evidence="3 4">NRRL 12052</strain>
    </source>
</reference>
<proteinExistence type="predicted"/>
<dbReference type="RefSeq" id="WP_043527979.1">
    <property type="nucleotide sequence ID" value="NZ_BAABKU010000001.1"/>
</dbReference>
<feature type="chain" id="PRO_5039470963" description="Gram-positive cocci surface proteins LPxTG domain-containing protein" evidence="2">
    <location>
        <begin position="26"/>
        <end position="159"/>
    </location>
</feature>
<dbReference type="Proteomes" id="UP000054537">
    <property type="component" value="Unassembled WGS sequence"/>
</dbReference>
<accession>A0A0A6X526</accession>
<dbReference type="EMBL" id="JRTT01000030">
    <property type="protein sequence ID" value="KHD75212.1"/>
    <property type="molecule type" value="Genomic_DNA"/>
</dbReference>
<dbReference type="eggNOG" id="ENOG50301FA">
    <property type="taxonomic scope" value="Bacteria"/>
</dbReference>
<keyword evidence="1" id="KW-1133">Transmembrane helix</keyword>
<comment type="caution">
    <text evidence="3">The sequence shown here is derived from an EMBL/GenBank/DDBJ whole genome shotgun (WGS) entry which is preliminary data.</text>
</comment>
<keyword evidence="1" id="KW-0472">Membrane</keyword>
<evidence type="ECO:0008006" key="5">
    <source>
        <dbReference type="Google" id="ProtNLM"/>
    </source>
</evidence>
<gene>
    <name evidence="3" type="ORF">MB27_24290</name>
</gene>
<name>A0A0A6X526_ACTUT</name>
<evidence type="ECO:0000313" key="4">
    <source>
        <dbReference type="Proteomes" id="UP000054537"/>
    </source>
</evidence>
<sequence length="159" mass="15591">MRTFVPAVAAGLTIALTGASPAAAAATFIELNPSTVRAGDEVALRASCDDNLKPATVTSEPIGSVTVSPEFGFLTATVRVPAGTETGDYPVALRCQQGGAATTTLHVVAKVVPSKGPATGGGGTAVSGTTGPLLIGGGLAALLAGLVLGVLSLRRRRVG</sequence>